<dbReference type="InterPro" id="IPR039989">
    <property type="entry name" value="NUDT9"/>
</dbReference>
<dbReference type="RefSeq" id="XP_014669424.1">
    <property type="nucleotide sequence ID" value="XM_014813938.1"/>
</dbReference>
<dbReference type="Proteomes" id="UP000695022">
    <property type="component" value="Unplaced"/>
</dbReference>
<evidence type="ECO:0000313" key="2">
    <source>
        <dbReference type="RefSeq" id="XP_014669424.1"/>
    </source>
</evidence>
<dbReference type="Pfam" id="PF25969">
    <property type="entry name" value="NUDT9_N"/>
    <property type="match status" value="1"/>
</dbReference>
<gene>
    <name evidence="2" type="primary">LOC106810556</name>
</gene>
<dbReference type="SUPFAM" id="SSF55811">
    <property type="entry name" value="Nudix"/>
    <property type="match status" value="1"/>
</dbReference>
<organism evidence="1 2">
    <name type="scientific">Priapulus caudatus</name>
    <name type="common">Priapulid worm</name>
    <dbReference type="NCBI Taxonomy" id="37621"/>
    <lineage>
        <taxon>Eukaryota</taxon>
        <taxon>Metazoa</taxon>
        <taxon>Ecdysozoa</taxon>
        <taxon>Scalidophora</taxon>
        <taxon>Priapulida</taxon>
        <taxon>Priapulimorpha</taxon>
        <taxon>Priapulimorphida</taxon>
        <taxon>Priapulidae</taxon>
        <taxon>Priapulus</taxon>
    </lineage>
</organism>
<keyword evidence="1" id="KW-1185">Reference proteome</keyword>
<accession>A0ABM1EB53</accession>
<dbReference type="PANTHER" id="PTHR13030:SF13">
    <property type="entry name" value="NUDIX HYDROLASE DOMAIN-CONTAINING PROTEIN"/>
    <property type="match status" value="1"/>
</dbReference>
<feature type="non-terminal residue" evidence="2">
    <location>
        <position position="192"/>
    </location>
</feature>
<dbReference type="InterPro" id="IPR015797">
    <property type="entry name" value="NUDIX_hydrolase-like_dom_sf"/>
</dbReference>
<name>A0ABM1EB53_PRICU</name>
<dbReference type="Gene3D" id="3.90.79.10">
    <property type="entry name" value="Nucleoside Triphosphate Pyrophosphohydrolase"/>
    <property type="match status" value="1"/>
</dbReference>
<evidence type="ECO:0000313" key="1">
    <source>
        <dbReference type="Proteomes" id="UP000695022"/>
    </source>
</evidence>
<sequence length="192" mass="21592">MPFNMYDSESGVDRRSYAGRYLVIAGLPLNPHGRTGMTGRGSLGCWGPNHRLHCIVTRWKRDGQEDICLNDGAQVLEFVAVKMQGSQLWELPGGFLSKGERSDMKTAANGFMTNVLGINDDVTKKSLQHAFNHGRVICEGYVDDPRNTDNAWVETKAVNFHYEPEPPFTINNDQTMMTVTWLDLTLEASLRR</sequence>
<proteinExistence type="predicted"/>
<dbReference type="CDD" id="cd03670">
    <property type="entry name" value="NUDIX_ADPRase_Nudt9"/>
    <property type="match status" value="1"/>
</dbReference>
<dbReference type="PANTHER" id="PTHR13030">
    <property type="entry name" value="NUDIX HYDROLASE"/>
    <property type="match status" value="1"/>
</dbReference>
<dbReference type="GeneID" id="106810556"/>
<reference evidence="2" key="1">
    <citation type="submission" date="2025-08" db="UniProtKB">
        <authorList>
            <consortium name="RefSeq"/>
        </authorList>
    </citation>
    <scope>IDENTIFICATION</scope>
</reference>
<protein>
    <submittedName>
        <fullName evidence="2">ADP-ribose pyrophosphatase, mitochondrial-like</fullName>
    </submittedName>
</protein>